<dbReference type="AlphaFoldDB" id="A0A927CGM3"/>
<evidence type="ECO:0000313" key="2">
    <source>
        <dbReference type="Proteomes" id="UP000632125"/>
    </source>
</evidence>
<keyword evidence="2" id="KW-1185">Reference proteome</keyword>
<reference evidence="1" key="1">
    <citation type="submission" date="2020-09" db="EMBL/GenBank/DDBJ databases">
        <title>A novel bacterium of genus Paenibacillus, isolated from South China Sea.</title>
        <authorList>
            <person name="Huang H."/>
            <person name="Mo K."/>
            <person name="Hu Y."/>
        </authorList>
    </citation>
    <scope>NUCLEOTIDE SEQUENCE</scope>
    <source>
        <strain evidence="1">IB182493</strain>
    </source>
</reference>
<organism evidence="1 2">
    <name type="scientific">Paenibacillus arenilitoris</name>
    <dbReference type="NCBI Taxonomy" id="2772299"/>
    <lineage>
        <taxon>Bacteria</taxon>
        <taxon>Bacillati</taxon>
        <taxon>Bacillota</taxon>
        <taxon>Bacilli</taxon>
        <taxon>Bacillales</taxon>
        <taxon>Paenibacillaceae</taxon>
        <taxon>Paenibacillus</taxon>
    </lineage>
</organism>
<accession>A0A927CGM3</accession>
<dbReference type="InterPro" id="IPR018755">
    <property type="entry name" value="Phage_Mu_Gp48"/>
</dbReference>
<dbReference type="EMBL" id="JACXIY010000004">
    <property type="protein sequence ID" value="MBD2867733.1"/>
    <property type="molecule type" value="Genomic_DNA"/>
</dbReference>
<sequence length="179" mass="20638">MEDYLPNYYADSNIVANLTEQEARELTEYHARARDVLNQFFIDTATWGLARWEEICGIPVNESKPIDQRRSYIKSKIRGAGTVTLAVIKNVVDSFQNGQVDIQENFGNYEVVITFIGKRGIPPNLNDVKSAVREIVPAHLNVLFKFTYLRWEELDAANLTWDQLEALGMDWDELEVWKP</sequence>
<dbReference type="Pfam" id="PF10076">
    <property type="entry name" value="Phage_Mu_Gp48"/>
    <property type="match status" value="1"/>
</dbReference>
<comment type="caution">
    <text evidence="1">The sequence shown here is derived from an EMBL/GenBank/DDBJ whole genome shotgun (WGS) entry which is preliminary data.</text>
</comment>
<proteinExistence type="predicted"/>
<protein>
    <submittedName>
        <fullName evidence="1">YmfQ family protein</fullName>
    </submittedName>
</protein>
<gene>
    <name evidence="1" type="ORF">IDH41_04020</name>
</gene>
<dbReference type="Proteomes" id="UP000632125">
    <property type="component" value="Unassembled WGS sequence"/>
</dbReference>
<name>A0A927CGM3_9BACL</name>
<evidence type="ECO:0000313" key="1">
    <source>
        <dbReference type="EMBL" id="MBD2867733.1"/>
    </source>
</evidence>